<accession>A0A0S1MJL1</accession>
<name>A0A0S1MJL1_PHAPC</name>
<sequence length="48" mass="5130">MAAPSCRPVFPLCLLALPVIPVTGRCSSLSLVYCLLFLSFESLANSKT</sequence>
<evidence type="ECO:0000313" key="1">
    <source>
        <dbReference type="EMBL" id="ALL41062.1"/>
    </source>
</evidence>
<reference evidence="1" key="1">
    <citation type="submission" date="2015-07" db="EMBL/GenBank/DDBJ databases">
        <title>Elucidating the P. pachyrhizi secretome and potential effectors.</title>
        <authorList>
            <person name="de Carvalho M.C.C.G."/>
            <person name="Nascimento L.C."/>
            <person name="Darben L.M."/>
            <person name="Polizel-Podanosqui A.M."/>
            <person name="Lopes-Caitar V.S."/>
            <person name="Rocha C.S."/>
            <person name="Qi M."/>
            <person name="Carazolle M."/>
            <person name="Kuwahara M.K."/>
            <person name="Pereira G.A.G."/>
            <person name="Abdelnoor R.V."/>
            <person name="Whitham S.A."/>
            <person name="Marcelino-Guimaraes F.C."/>
        </authorList>
    </citation>
    <scope>NUCLEOTIDE SEQUENCE</scope>
</reference>
<dbReference type="EMBL" id="KT246972">
    <property type="protein sequence ID" value="ALL41062.1"/>
    <property type="molecule type" value="mRNA"/>
</dbReference>
<organism evidence="1">
    <name type="scientific">Phakopsora pachyrhizi</name>
    <name type="common">Asian soybean rust disease fungus</name>
    <dbReference type="NCBI Taxonomy" id="170000"/>
    <lineage>
        <taxon>Eukaryota</taxon>
        <taxon>Fungi</taxon>
        <taxon>Dikarya</taxon>
        <taxon>Basidiomycota</taxon>
        <taxon>Pucciniomycotina</taxon>
        <taxon>Pucciniomycetes</taxon>
        <taxon>Pucciniales</taxon>
        <taxon>Phakopsoraceae</taxon>
        <taxon>Phakopsora</taxon>
    </lineage>
</organism>
<dbReference type="AlphaFoldDB" id="A0A0S1MJL1"/>
<proteinExistence type="evidence at transcript level"/>
<protein>
    <submittedName>
        <fullName evidence="1">Uncharacterized protein</fullName>
    </submittedName>
</protein>